<accession>A0A098RZE1</accession>
<dbReference type="OrthoDB" id="659070at2"/>
<dbReference type="PROSITE" id="PS51257">
    <property type="entry name" value="PROKAR_LIPOPROTEIN"/>
    <property type="match status" value="1"/>
</dbReference>
<comment type="caution">
    <text evidence="2">The sequence shown here is derived from an EMBL/GenBank/DDBJ whole genome shotgun (WGS) entry which is preliminary data.</text>
</comment>
<evidence type="ECO:0000313" key="3">
    <source>
        <dbReference type="Proteomes" id="UP000029736"/>
    </source>
</evidence>
<dbReference type="EMBL" id="JPOS01000101">
    <property type="protein sequence ID" value="KGE84908.1"/>
    <property type="molecule type" value="Genomic_DNA"/>
</dbReference>
<gene>
    <name evidence="2" type="ORF">IX84_31090</name>
</gene>
<name>A0A098RZE1_9BACT</name>
<feature type="chain" id="PRO_5001939598" description="Membrane-binding protein" evidence="1">
    <location>
        <begin position="19"/>
        <end position="204"/>
    </location>
</feature>
<feature type="signal peptide" evidence="1">
    <location>
        <begin position="1"/>
        <end position="18"/>
    </location>
</feature>
<dbReference type="STRING" id="1524460.IX84_31090"/>
<dbReference type="Proteomes" id="UP000029736">
    <property type="component" value="Unassembled WGS sequence"/>
</dbReference>
<sequence length="204" mass="23098">MYKFFMMLALAAFFTACEQPAKSPQQSAPPTGNDANKAVTEGYEVTYIENSPAQRLVKRNAEGAIIEEGMLYDGKKIGAWIEYGLEGKFPAKLTTYADGNYNGTYLEFNTRGHITLRATYKNNKLDGPWAAYSFGRVEKQANYKNGELDGTYLEYNRKTGDLQKEVNYKDGKQHGAYRFYDEEGNVMLEYEYRDGEKVEGGVVE</sequence>
<organism evidence="2 3">
    <name type="scientific">Phaeodactylibacter xiamenensis</name>
    <dbReference type="NCBI Taxonomy" id="1524460"/>
    <lineage>
        <taxon>Bacteria</taxon>
        <taxon>Pseudomonadati</taxon>
        <taxon>Bacteroidota</taxon>
        <taxon>Saprospiria</taxon>
        <taxon>Saprospirales</taxon>
        <taxon>Haliscomenobacteraceae</taxon>
        <taxon>Phaeodactylibacter</taxon>
    </lineage>
</organism>
<evidence type="ECO:0000256" key="1">
    <source>
        <dbReference type="SAM" id="SignalP"/>
    </source>
</evidence>
<dbReference type="Gene3D" id="3.90.930.1">
    <property type="match status" value="1"/>
</dbReference>
<dbReference type="SUPFAM" id="SSF82185">
    <property type="entry name" value="Histone H3 K4-specific methyltransferase SET7/9 N-terminal domain"/>
    <property type="match status" value="1"/>
</dbReference>
<protein>
    <recommendedName>
        <fullName evidence="4">Membrane-binding protein</fullName>
    </recommendedName>
</protein>
<proteinExistence type="predicted"/>
<dbReference type="RefSeq" id="WP_044230102.1">
    <property type="nucleotide sequence ID" value="NZ_JBKAGJ010000059.1"/>
</dbReference>
<reference evidence="2 3" key="1">
    <citation type="journal article" date="2014" name="Int. J. Syst. Evol. Microbiol.">
        <title>Phaeodactylibacter xiamenensis gen. nov., sp. nov., a member of the family Saprospiraceae isolated from the marine alga Phaeodactylum tricornutum.</title>
        <authorList>
            <person name="Chen Z.Jr."/>
            <person name="Lei X."/>
            <person name="Lai Q."/>
            <person name="Li Y."/>
            <person name="Zhang B."/>
            <person name="Zhang J."/>
            <person name="Zhang H."/>
            <person name="Yang L."/>
            <person name="Zheng W."/>
            <person name="Tian Y."/>
            <person name="Yu Z."/>
            <person name="Xu H.Jr."/>
            <person name="Zheng T."/>
        </authorList>
    </citation>
    <scope>NUCLEOTIDE SEQUENCE [LARGE SCALE GENOMIC DNA]</scope>
    <source>
        <strain evidence="2 3">KD52</strain>
    </source>
</reference>
<keyword evidence="3" id="KW-1185">Reference proteome</keyword>
<dbReference type="AlphaFoldDB" id="A0A098RZE1"/>
<evidence type="ECO:0000313" key="2">
    <source>
        <dbReference type="EMBL" id="KGE84908.1"/>
    </source>
</evidence>
<evidence type="ECO:0008006" key="4">
    <source>
        <dbReference type="Google" id="ProtNLM"/>
    </source>
</evidence>
<keyword evidence="1" id="KW-0732">Signal</keyword>